<dbReference type="EMBL" id="CAVMJV010000023">
    <property type="protein sequence ID" value="CAK5073065.1"/>
    <property type="molecule type" value="Genomic_DNA"/>
</dbReference>
<sequence length="83" mass="9903">MKRCFYLFLFSIIFILIRSDEPTIENGIYVLTDNNFDSFLEEHPTVLVEFYAPWCGHCKRSQFWSYLPETCTLFMVVNEAHPK</sequence>
<comment type="caution">
    <text evidence="1">The sequence shown here is derived from an EMBL/GenBank/DDBJ whole genome shotgun (WGS) entry which is preliminary data.</text>
</comment>
<organism evidence="1 2">
    <name type="scientific">Meloidogyne enterolobii</name>
    <name type="common">Root-knot nematode worm</name>
    <name type="synonym">Meloidogyne mayaguensis</name>
    <dbReference type="NCBI Taxonomy" id="390850"/>
    <lineage>
        <taxon>Eukaryota</taxon>
        <taxon>Metazoa</taxon>
        <taxon>Ecdysozoa</taxon>
        <taxon>Nematoda</taxon>
        <taxon>Chromadorea</taxon>
        <taxon>Rhabditida</taxon>
        <taxon>Tylenchina</taxon>
        <taxon>Tylenchomorpha</taxon>
        <taxon>Tylenchoidea</taxon>
        <taxon>Meloidogynidae</taxon>
        <taxon>Meloidogyninae</taxon>
        <taxon>Meloidogyne</taxon>
    </lineage>
</organism>
<evidence type="ECO:0000313" key="1">
    <source>
        <dbReference type="EMBL" id="CAK5073065.1"/>
    </source>
</evidence>
<keyword evidence="2" id="KW-1185">Reference proteome</keyword>
<reference evidence="1" key="1">
    <citation type="submission" date="2023-11" db="EMBL/GenBank/DDBJ databases">
        <authorList>
            <person name="Poullet M."/>
        </authorList>
    </citation>
    <scope>NUCLEOTIDE SEQUENCE</scope>
    <source>
        <strain evidence="1">E1834</strain>
    </source>
</reference>
<protein>
    <submittedName>
        <fullName evidence="1">Uncharacterized protein</fullName>
    </submittedName>
</protein>
<dbReference type="Proteomes" id="UP001497535">
    <property type="component" value="Unassembled WGS sequence"/>
</dbReference>
<proteinExistence type="predicted"/>
<evidence type="ECO:0000313" key="2">
    <source>
        <dbReference type="Proteomes" id="UP001497535"/>
    </source>
</evidence>
<accession>A0ACB0Z2E6</accession>
<gene>
    <name evidence="1" type="ORF">MENTE1834_LOCUS19705</name>
</gene>
<name>A0ACB0Z2E6_MELEN</name>